<accession>A0ACA9KH81</accession>
<organism evidence="1 2">
    <name type="scientific">Acaulospora colombiana</name>
    <dbReference type="NCBI Taxonomy" id="27376"/>
    <lineage>
        <taxon>Eukaryota</taxon>
        <taxon>Fungi</taxon>
        <taxon>Fungi incertae sedis</taxon>
        <taxon>Mucoromycota</taxon>
        <taxon>Glomeromycotina</taxon>
        <taxon>Glomeromycetes</taxon>
        <taxon>Diversisporales</taxon>
        <taxon>Acaulosporaceae</taxon>
        <taxon>Acaulospora</taxon>
    </lineage>
</organism>
<name>A0ACA9KH81_9GLOM</name>
<sequence>MQVAKPYVIYPAFAFLAYPNRDSTPFKEFYNIPEAQTVLRGTLRYQGFTDFVKVLVNIGLLNDSEQEYLRPDAPDITWRDVLAKTLGVTDSSEVNLRAQISSKTSGIPEEEVERILKGFKWIGLFSDNKVYLRGTLLNTLCATLEEKMKYAEGERDMVILQHKFEIETRDGKREIWTSTLLEYGKPSGPSAMATTVGTPCGIAAQLVLDGVIKQKGVLAPYTLEIINPIIEILEKEGIKIIEERFES</sequence>
<proteinExistence type="predicted"/>
<comment type="caution">
    <text evidence="1">The sequence shown here is derived from an EMBL/GenBank/DDBJ whole genome shotgun (WGS) entry which is preliminary data.</text>
</comment>
<evidence type="ECO:0000313" key="1">
    <source>
        <dbReference type="EMBL" id="CAG8471539.1"/>
    </source>
</evidence>
<gene>
    <name evidence="1" type="ORF">ACOLOM_LOCUS1608</name>
</gene>
<dbReference type="Proteomes" id="UP000789525">
    <property type="component" value="Unassembled WGS sequence"/>
</dbReference>
<protein>
    <submittedName>
        <fullName evidence="1">1329_t:CDS:1</fullName>
    </submittedName>
</protein>
<dbReference type="EMBL" id="CAJVPT010001955">
    <property type="protein sequence ID" value="CAG8471539.1"/>
    <property type="molecule type" value="Genomic_DNA"/>
</dbReference>
<keyword evidence="2" id="KW-1185">Reference proteome</keyword>
<evidence type="ECO:0000313" key="2">
    <source>
        <dbReference type="Proteomes" id="UP000789525"/>
    </source>
</evidence>
<reference evidence="1" key="1">
    <citation type="submission" date="2021-06" db="EMBL/GenBank/DDBJ databases">
        <authorList>
            <person name="Kallberg Y."/>
            <person name="Tangrot J."/>
            <person name="Rosling A."/>
        </authorList>
    </citation>
    <scope>NUCLEOTIDE SEQUENCE</scope>
    <source>
        <strain evidence="1">CL356</strain>
    </source>
</reference>